<evidence type="ECO:0000313" key="2">
    <source>
        <dbReference type="EMBL" id="KAL2783133.1"/>
    </source>
</evidence>
<keyword evidence="3" id="KW-1185">Reference proteome</keyword>
<feature type="region of interest" description="Disordered" evidence="1">
    <location>
        <begin position="21"/>
        <end position="63"/>
    </location>
</feature>
<dbReference type="EMBL" id="JBFTWV010000265">
    <property type="protein sequence ID" value="KAL2783133.1"/>
    <property type="molecule type" value="Genomic_DNA"/>
</dbReference>
<sequence length="431" mass="48171">MSFSSLSPEILDLIAGHLASLHKPPPARTTTAHPHPKTSRATRQSPETGNSASSATHSPQPAQTALTYRRRYFQRDEDEYNNLLAFQDGIKALLTELASWSDDASPLGIHLLLSAESPMGRDAGGKKSSPLRGYDDRWAYPGHILSLPHEPSVRSLPAAIPFVRKLTVARTGRHIHPDVLGILIERLPALRELDVKFHAMHRRRKRALLRHRTALARALCAPGLETLETLRIELNEHTPLDHGFEGVRDRDDASPGGDLMNRAVCRLARGNLRELHIEGAWPIPPALFGACEEREEGTGETLAFPNLKVMEVRFPIVTYDGRWLFTGNLKDVEIFDSTDVGPGLDPPTSYEDDMDVELPSDYEDEFEYYDTDVENGDDPMHGWRATPDPEVFNPILEALVKATLAMPQLEHLRAQPVPPRAWGEMRWSLST</sequence>
<proteinExistence type="predicted"/>
<organism evidence="2 3">
    <name type="scientific">Aspergillus keveii</name>
    <dbReference type="NCBI Taxonomy" id="714993"/>
    <lineage>
        <taxon>Eukaryota</taxon>
        <taxon>Fungi</taxon>
        <taxon>Dikarya</taxon>
        <taxon>Ascomycota</taxon>
        <taxon>Pezizomycotina</taxon>
        <taxon>Eurotiomycetes</taxon>
        <taxon>Eurotiomycetidae</taxon>
        <taxon>Eurotiales</taxon>
        <taxon>Aspergillaceae</taxon>
        <taxon>Aspergillus</taxon>
        <taxon>Aspergillus subgen. Nidulantes</taxon>
    </lineage>
</organism>
<accession>A0ABR4FJA8</accession>
<gene>
    <name evidence="2" type="ORF">BJX66DRAFT_345207</name>
</gene>
<protein>
    <submittedName>
        <fullName evidence="2">Uncharacterized protein</fullName>
    </submittedName>
</protein>
<name>A0ABR4FJA8_9EURO</name>
<feature type="compositionally biased region" description="Polar residues" evidence="1">
    <location>
        <begin position="41"/>
        <end position="63"/>
    </location>
</feature>
<reference evidence="2 3" key="1">
    <citation type="submission" date="2024-07" db="EMBL/GenBank/DDBJ databases">
        <title>Section-level genome sequencing and comparative genomics of Aspergillus sections Usti and Cavernicolus.</title>
        <authorList>
            <consortium name="Lawrence Berkeley National Laboratory"/>
            <person name="Nybo J.L."/>
            <person name="Vesth T.C."/>
            <person name="Theobald S."/>
            <person name="Frisvad J.C."/>
            <person name="Larsen T.O."/>
            <person name="Kjaerboelling I."/>
            <person name="Rothschild-Mancinelli K."/>
            <person name="Lyhne E.K."/>
            <person name="Kogle M.E."/>
            <person name="Barry K."/>
            <person name="Clum A."/>
            <person name="Na H."/>
            <person name="Ledsgaard L."/>
            <person name="Lin J."/>
            <person name="Lipzen A."/>
            <person name="Kuo A."/>
            <person name="Riley R."/>
            <person name="Mondo S."/>
            <person name="Labutti K."/>
            <person name="Haridas S."/>
            <person name="Pangalinan J."/>
            <person name="Salamov A.A."/>
            <person name="Simmons B.A."/>
            <person name="Magnuson J.K."/>
            <person name="Chen J."/>
            <person name="Drula E."/>
            <person name="Henrissat B."/>
            <person name="Wiebenga A."/>
            <person name="Lubbers R.J."/>
            <person name="Gomes A.C."/>
            <person name="Makela M.R."/>
            <person name="Stajich J."/>
            <person name="Grigoriev I.V."/>
            <person name="Mortensen U.H."/>
            <person name="De Vries R.P."/>
            <person name="Baker S.E."/>
            <person name="Andersen M.R."/>
        </authorList>
    </citation>
    <scope>NUCLEOTIDE SEQUENCE [LARGE SCALE GENOMIC DNA]</scope>
    <source>
        <strain evidence="2 3">CBS 209.92</strain>
    </source>
</reference>
<dbReference type="Proteomes" id="UP001610563">
    <property type="component" value="Unassembled WGS sequence"/>
</dbReference>
<comment type="caution">
    <text evidence="2">The sequence shown here is derived from an EMBL/GenBank/DDBJ whole genome shotgun (WGS) entry which is preliminary data.</text>
</comment>
<evidence type="ECO:0000313" key="3">
    <source>
        <dbReference type="Proteomes" id="UP001610563"/>
    </source>
</evidence>
<evidence type="ECO:0000256" key="1">
    <source>
        <dbReference type="SAM" id="MobiDB-lite"/>
    </source>
</evidence>